<comment type="caution">
    <text evidence="3">The sequence shown here is derived from an EMBL/GenBank/DDBJ whole genome shotgun (WGS) entry which is preliminary data.</text>
</comment>
<sequence length="648" mass="72720">MVQIPTFLRSAALLIYKPVKMGKIDCLLGKGFKVSKFKTLTSNTIRRIAYLEKQHKVRCFQAHADVVQLLRLGQQEPALLRVEHAIKEQNMVDAYAMIEYYCHLLTERIVLMEKNKECPDELKEAISSLVFAASRCGELPELQNLRRLLVSRFGKEFAKRAVELRVNCGVNPKIAKKLSTRKPSLDSKMKALCEIASVNDIKVQKEEKASTSMEEEVMDKKQKLLNFLEPAKSSDSEPQGSGQDVLENLKHGKKVSETMRPRKTYRDAEAAAQAAYKFAADAAAAARAAIKLSQQKDKTADAQATSLPQGDDFHLDESLISELRIDEGAANFKTSKFKTLAKLAISRIAILKNQRQILCSHAKSDVIQLLNLGHQERALLRVEHVIKDQDMVDALAMMEDYCHFLIGRVVLLKAARECPEELKEAISGLIFASSRCGEFPELQEIRGLIRSRFGKEFCDRAIELRNNCHVNPKIIQKLSARQPSLERRLKVLEDTATSNGITLYLVEDDPERLDVSQKQQEESKESAMVELGDADPRGGTDVLHGEIDPEEWSESLRARRKYRDVADAAQEAFESAAYAAAAARAAVKLSRSESNDNDHNDHSGSSHKKETVYDSDGSEEMNELAADQVAPYRIDKNIEKYDQDEDGT</sequence>
<accession>A0A9Q0G3N1</accession>
<reference evidence="3" key="2">
    <citation type="journal article" date="2023" name="Plants (Basel)">
        <title>Annotation of the Turnera subulata (Passifloraceae) Draft Genome Reveals the S-Locus Evolved after the Divergence of Turneroideae from Passifloroideae in a Stepwise Manner.</title>
        <authorList>
            <person name="Henning P.M."/>
            <person name="Roalson E.H."/>
            <person name="Mir W."/>
            <person name="McCubbin A.G."/>
            <person name="Shore J.S."/>
        </authorList>
    </citation>
    <scope>NUCLEOTIDE SEQUENCE</scope>
    <source>
        <strain evidence="3">F60SS</strain>
    </source>
</reference>
<dbReference type="Gene3D" id="1.20.1260.60">
    <property type="entry name" value="Vacuolar protein sorting-associated protein Ist1"/>
    <property type="match status" value="2"/>
</dbReference>
<dbReference type="InterPro" id="IPR005061">
    <property type="entry name" value="Ist1"/>
</dbReference>
<dbReference type="AlphaFoldDB" id="A0A9Q0G3N1"/>
<feature type="region of interest" description="Disordered" evidence="2">
    <location>
        <begin position="585"/>
        <end position="648"/>
    </location>
</feature>
<evidence type="ECO:0000313" key="4">
    <source>
        <dbReference type="Proteomes" id="UP001141552"/>
    </source>
</evidence>
<evidence type="ECO:0000256" key="1">
    <source>
        <dbReference type="ARBA" id="ARBA00005536"/>
    </source>
</evidence>
<dbReference type="OrthoDB" id="29853at2759"/>
<feature type="compositionally biased region" description="Basic and acidic residues" evidence="2">
    <location>
        <begin position="590"/>
        <end position="612"/>
    </location>
</feature>
<name>A0A9Q0G3N1_9ROSI</name>
<feature type="region of interest" description="Disordered" evidence="2">
    <location>
        <begin position="512"/>
        <end position="550"/>
    </location>
</feature>
<dbReference type="PANTHER" id="PTHR12161:SF65">
    <property type="entry name" value="IST1-LIKE PROTEIN"/>
    <property type="match status" value="1"/>
</dbReference>
<evidence type="ECO:0000313" key="3">
    <source>
        <dbReference type="EMBL" id="KAJ4842988.1"/>
    </source>
</evidence>
<dbReference type="Pfam" id="PF03398">
    <property type="entry name" value="Ist1"/>
    <property type="match status" value="2"/>
</dbReference>
<dbReference type="InterPro" id="IPR042277">
    <property type="entry name" value="IST1-like"/>
</dbReference>
<comment type="similarity">
    <text evidence="1">Belongs to the IST1 family.</text>
</comment>
<protein>
    <submittedName>
        <fullName evidence="3">Uncharacterized protein</fullName>
    </submittedName>
</protein>
<dbReference type="EMBL" id="JAKUCV010002346">
    <property type="protein sequence ID" value="KAJ4842988.1"/>
    <property type="molecule type" value="Genomic_DNA"/>
</dbReference>
<feature type="compositionally biased region" description="Basic and acidic residues" evidence="2">
    <location>
        <begin position="534"/>
        <end position="547"/>
    </location>
</feature>
<organism evidence="3 4">
    <name type="scientific">Turnera subulata</name>
    <dbReference type="NCBI Taxonomy" id="218843"/>
    <lineage>
        <taxon>Eukaryota</taxon>
        <taxon>Viridiplantae</taxon>
        <taxon>Streptophyta</taxon>
        <taxon>Embryophyta</taxon>
        <taxon>Tracheophyta</taxon>
        <taxon>Spermatophyta</taxon>
        <taxon>Magnoliopsida</taxon>
        <taxon>eudicotyledons</taxon>
        <taxon>Gunneridae</taxon>
        <taxon>Pentapetalae</taxon>
        <taxon>rosids</taxon>
        <taxon>fabids</taxon>
        <taxon>Malpighiales</taxon>
        <taxon>Passifloraceae</taxon>
        <taxon>Turnera</taxon>
    </lineage>
</organism>
<feature type="compositionally biased region" description="Basic and acidic residues" evidence="2">
    <location>
        <begin position="512"/>
        <end position="527"/>
    </location>
</feature>
<dbReference type="GO" id="GO:0015031">
    <property type="term" value="P:protein transport"/>
    <property type="evidence" value="ECO:0007669"/>
    <property type="project" value="InterPro"/>
</dbReference>
<dbReference type="PANTHER" id="PTHR12161">
    <property type="entry name" value="IST1 FAMILY MEMBER"/>
    <property type="match status" value="1"/>
</dbReference>
<dbReference type="Proteomes" id="UP001141552">
    <property type="component" value="Unassembled WGS sequence"/>
</dbReference>
<reference evidence="3" key="1">
    <citation type="submission" date="2022-02" db="EMBL/GenBank/DDBJ databases">
        <authorList>
            <person name="Henning P.M."/>
            <person name="McCubbin A.G."/>
            <person name="Shore J.S."/>
        </authorList>
    </citation>
    <scope>NUCLEOTIDE SEQUENCE</scope>
    <source>
        <strain evidence="3">F60SS</strain>
        <tissue evidence="3">Leaves</tissue>
    </source>
</reference>
<dbReference type="FunFam" id="1.20.1260.60:FF:000002">
    <property type="entry name" value="Vacuolar protein sorting-associated protein IST1"/>
    <property type="match status" value="2"/>
</dbReference>
<evidence type="ECO:0000256" key="2">
    <source>
        <dbReference type="SAM" id="MobiDB-lite"/>
    </source>
</evidence>
<proteinExistence type="inferred from homology"/>
<feature type="non-terminal residue" evidence="3">
    <location>
        <position position="1"/>
    </location>
</feature>
<gene>
    <name evidence="3" type="ORF">Tsubulata_046708</name>
</gene>
<keyword evidence="4" id="KW-1185">Reference proteome</keyword>